<comment type="pathway">
    <text evidence="1 11">Metabolic intermediate biosynthesis; chorismate biosynthesis; chorismate from D-erythrose 4-phosphate and phosphoenolpyruvate: step 5/7.</text>
</comment>
<dbReference type="AlphaFoldDB" id="A0A7W6J5G5"/>
<evidence type="ECO:0000256" key="6">
    <source>
        <dbReference type="ARBA" id="ARBA00022741"/>
    </source>
</evidence>
<dbReference type="GO" id="GO:0005524">
    <property type="term" value="F:ATP binding"/>
    <property type="evidence" value="ECO:0007669"/>
    <property type="project" value="UniProtKB-UniRule"/>
</dbReference>
<dbReference type="UniPathway" id="UPA00053">
    <property type="reaction ID" value="UER00088"/>
</dbReference>
<accession>A0A7W6J5G5</accession>
<evidence type="ECO:0000256" key="1">
    <source>
        <dbReference type="ARBA" id="ARBA00004842"/>
    </source>
</evidence>
<dbReference type="PROSITE" id="PS01128">
    <property type="entry name" value="SHIKIMATE_KINASE"/>
    <property type="match status" value="1"/>
</dbReference>
<evidence type="ECO:0000313" key="12">
    <source>
        <dbReference type="EMBL" id="MBB4065146.1"/>
    </source>
</evidence>
<dbReference type="NCBIfam" id="NF010552">
    <property type="entry name" value="PRK13946.1"/>
    <property type="match status" value="1"/>
</dbReference>
<keyword evidence="5 11" id="KW-0808">Transferase</keyword>
<keyword evidence="4 11" id="KW-0028">Amino-acid biosynthesis</keyword>
<dbReference type="EMBL" id="JACIEZ010000004">
    <property type="protein sequence ID" value="MBB4065146.1"/>
    <property type="molecule type" value="Genomic_DNA"/>
</dbReference>
<dbReference type="EC" id="2.7.1.71" evidence="3 11"/>
<comment type="function">
    <text evidence="11">Catalyzes the specific phosphorylation of the 3-hydroxyl group of shikimic acid using ATP as a cosubstrate.</text>
</comment>
<reference evidence="12 13" key="1">
    <citation type="submission" date="2020-08" db="EMBL/GenBank/DDBJ databases">
        <title>Genomic Encyclopedia of Type Strains, Phase IV (KMG-IV): sequencing the most valuable type-strain genomes for metagenomic binning, comparative biology and taxonomic classification.</title>
        <authorList>
            <person name="Goeker M."/>
        </authorList>
    </citation>
    <scope>NUCLEOTIDE SEQUENCE [LARGE SCALE GENOMIC DNA]</scope>
    <source>
        <strain evidence="12 13">DSM 29853</strain>
    </source>
</reference>
<dbReference type="GO" id="GO:0005829">
    <property type="term" value="C:cytosol"/>
    <property type="evidence" value="ECO:0007669"/>
    <property type="project" value="TreeGrafter"/>
</dbReference>
<comment type="subcellular location">
    <subcellularLocation>
        <location evidence="11">Cytoplasm</location>
    </subcellularLocation>
</comment>
<dbReference type="GO" id="GO:0009423">
    <property type="term" value="P:chorismate biosynthetic process"/>
    <property type="evidence" value="ECO:0007669"/>
    <property type="project" value="UniProtKB-UniRule"/>
</dbReference>
<dbReference type="GO" id="GO:0009073">
    <property type="term" value="P:aromatic amino acid family biosynthetic process"/>
    <property type="evidence" value="ECO:0007669"/>
    <property type="project" value="UniProtKB-KW"/>
</dbReference>
<feature type="binding site" evidence="11">
    <location>
        <position position="194"/>
    </location>
    <ligand>
        <name>ATP</name>
        <dbReference type="ChEBI" id="CHEBI:30616"/>
    </ligand>
</feature>
<evidence type="ECO:0000256" key="8">
    <source>
        <dbReference type="ARBA" id="ARBA00022840"/>
    </source>
</evidence>
<comment type="caution">
    <text evidence="11">Lacks conserved residue(s) required for the propagation of feature annotation.</text>
</comment>
<evidence type="ECO:0000256" key="11">
    <source>
        <dbReference type="HAMAP-Rule" id="MF_00109"/>
    </source>
</evidence>
<dbReference type="GO" id="GO:0000287">
    <property type="term" value="F:magnesium ion binding"/>
    <property type="evidence" value="ECO:0007669"/>
    <property type="project" value="UniProtKB-UniRule"/>
</dbReference>
<name>A0A7W6J5G5_9HYPH</name>
<evidence type="ECO:0000256" key="10">
    <source>
        <dbReference type="ARBA" id="ARBA00048567"/>
    </source>
</evidence>
<dbReference type="GO" id="GO:0008652">
    <property type="term" value="P:amino acid biosynthetic process"/>
    <property type="evidence" value="ECO:0007669"/>
    <property type="project" value="UniProtKB-KW"/>
</dbReference>
<feature type="binding site" evidence="11">
    <location>
        <position position="134"/>
    </location>
    <ligand>
        <name>substrate</name>
    </ligand>
</feature>
<keyword evidence="8 11" id="KW-0067">ATP-binding</keyword>
<dbReference type="Gene3D" id="3.40.50.300">
    <property type="entry name" value="P-loop containing nucleotide triphosphate hydrolases"/>
    <property type="match status" value="1"/>
</dbReference>
<organism evidence="12 13">
    <name type="scientific">Gellertiella hungarica</name>
    <dbReference type="NCBI Taxonomy" id="1572859"/>
    <lineage>
        <taxon>Bacteria</taxon>
        <taxon>Pseudomonadati</taxon>
        <taxon>Pseudomonadota</taxon>
        <taxon>Alphaproteobacteria</taxon>
        <taxon>Hyphomicrobiales</taxon>
        <taxon>Rhizobiaceae</taxon>
        <taxon>Gellertiella</taxon>
    </lineage>
</organism>
<dbReference type="HAMAP" id="MF_00109">
    <property type="entry name" value="Shikimate_kinase"/>
    <property type="match status" value="1"/>
</dbReference>
<evidence type="ECO:0000256" key="5">
    <source>
        <dbReference type="ARBA" id="ARBA00022679"/>
    </source>
</evidence>
<keyword evidence="11" id="KW-0460">Magnesium</keyword>
<keyword evidence="6 11" id="KW-0547">Nucleotide-binding</keyword>
<dbReference type="PRINTS" id="PR01100">
    <property type="entry name" value="SHIKIMTKNASE"/>
</dbReference>
<evidence type="ECO:0000256" key="9">
    <source>
        <dbReference type="ARBA" id="ARBA00023141"/>
    </source>
</evidence>
<gene>
    <name evidence="11" type="primary">aroK</name>
    <name evidence="12" type="ORF">GGR23_002347</name>
</gene>
<dbReference type="PANTHER" id="PTHR21087">
    <property type="entry name" value="SHIKIMATE KINASE"/>
    <property type="match status" value="1"/>
</dbReference>
<dbReference type="CDD" id="cd00464">
    <property type="entry name" value="SK"/>
    <property type="match status" value="1"/>
</dbReference>
<evidence type="ECO:0000256" key="3">
    <source>
        <dbReference type="ARBA" id="ARBA00012154"/>
    </source>
</evidence>
<keyword evidence="9 11" id="KW-0057">Aromatic amino acid biosynthesis</keyword>
<dbReference type="InterPro" id="IPR031322">
    <property type="entry name" value="Shikimate/glucono_kinase"/>
</dbReference>
<feature type="binding site" evidence="11">
    <location>
        <position position="92"/>
    </location>
    <ligand>
        <name>Mg(2+)</name>
        <dbReference type="ChEBI" id="CHEBI:18420"/>
    </ligand>
</feature>
<keyword evidence="13" id="KW-1185">Reference proteome</keyword>
<evidence type="ECO:0000256" key="4">
    <source>
        <dbReference type="ARBA" id="ARBA00022605"/>
    </source>
</evidence>
<evidence type="ECO:0000256" key="2">
    <source>
        <dbReference type="ARBA" id="ARBA00006997"/>
    </source>
</evidence>
<dbReference type="GO" id="GO:0004765">
    <property type="term" value="F:shikimate kinase activity"/>
    <property type="evidence" value="ECO:0007669"/>
    <property type="project" value="UniProtKB-UniRule"/>
</dbReference>
<dbReference type="InterPro" id="IPR023000">
    <property type="entry name" value="Shikimate_kinase_CS"/>
</dbReference>
<dbReference type="SUPFAM" id="SSF52540">
    <property type="entry name" value="P-loop containing nucleoside triphosphate hydrolases"/>
    <property type="match status" value="1"/>
</dbReference>
<feature type="binding site" evidence="11">
    <location>
        <begin position="88"/>
        <end position="93"/>
    </location>
    <ligand>
        <name>ATP</name>
        <dbReference type="ChEBI" id="CHEBI:30616"/>
    </ligand>
</feature>
<dbReference type="Proteomes" id="UP000528286">
    <property type="component" value="Unassembled WGS sequence"/>
</dbReference>
<sequence length="253" mass="28122">MSASEALFLGIALAIFMNKPGQTCKNGGHRHVSRGSRLDAPPAFADTIRSYNMVRPMSEILTIVPETLRDKARAALGKRNLILVGLMGAGKSSVGRIVASQLGIPFIDTDNEIERVSRMTIPDLFAAYGEQEFRALEARVIKRILRGGPRVVSTGGGAFINERSRRFIKKGGLSVWLKADLDVLWERVNKRDTRPLLRTENPKQTLENLMNQRYPIYAEADLTVLSRDVRKEKMANEILAAVAGIPYDESDDE</sequence>
<feature type="binding site" evidence="11">
    <location>
        <position position="156"/>
    </location>
    <ligand>
        <name>substrate</name>
    </ligand>
</feature>
<feature type="binding site" evidence="11">
    <location>
        <position position="213"/>
    </location>
    <ligand>
        <name>substrate</name>
    </ligand>
</feature>
<feature type="binding site" evidence="11">
    <location>
        <position position="110"/>
    </location>
    <ligand>
        <name>substrate</name>
    </ligand>
</feature>
<dbReference type="PANTHER" id="PTHR21087:SF16">
    <property type="entry name" value="SHIKIMATE KINASE 1, CHLOROPLASTIC"/>
    <property type="match status" value="1"/>
</dbReference>
<dbReference type="InterPro" id="IPR000623">
    <property type="entry name" value="Shikimate_kinase/TSH1"/>
</dbReference>
<comment type="similarity">
    <text evidence="2 11">Belongs to the shikimate kinase family.</text>
</comment>
<comment type="subunit">
    <text evidence="11">Monomer.</text>
</comment>
<dbReference type="InterPro" id="IPR027417">
    <property type="entry name" value="P-loop_NTPase"/>
</dbReference>
<evidence type="ECO:0000313" key="13">
    <source>
        <dbReference type="Proteomes" id="UP000528286"/>
    </source>
</evidence>
<dbReference type="Pfam" id="PF01202">
    <property type="entry name" value="SKI"/>
    <property type="match status" value="1"/>
</dbReference>
<evidence type="ECO:0000256" key="7">
    <source>
        <dbReference type="ARBA" id="ARBA00022777"/>
    </source>
</evidence>
<comment type="cofactor">
    <cofactor evidence="11">
        <name>Mg(2+)</name>
        <dbReference type="ChEBI" id="CHEBI:18420"/>
    </cofactor>
    <text evidence="11">Binds 1 Mg(2+) ion per subunit.</text>
</comment>
<comment type="caution">
    <text evidence="12">The sequence shown here is derived from an EMBL/GenBank/DDBJ whole genome shotgun (WGS) entry which is preliminary data.</text>
</comment>
<protein>
    <recommendedName>
        <fullName evidence="3 11">Shikimate kinase</fullName>
        <shortName evidence="11">SK</shortName>
        <ecNumber evidence="3 11">2.7.1.71</ecNumber>
    </recommendedName>
</protein>
<keyword evidence="7 11" id="KW-0418">Kinase</keyword>
<comment type="catalytic activity">
    <reaction evidence="10 11">
        <text>shikimate + ATP = 3-phosphoshikimate + ADP + H(+)</text>
        <dbReference type="Rhea" id="RHEA:13121"/>
        <dbReference type="ChEBI" id="CHEBI:15378"/>
        <dbReference type="ChEBI" id="CHEBI:30616"/>
        <dbReference type="ChEBI" id="CHEBI:36208"/>
        <dbReference type="ChEBI" id="CHEBI:145989"/>
        <dbReference type="ChEBI" id="CHEBI:456216"/>
        <dbReference type="EC" id="2.7.1.71"/>
    </reaction>
</comment>
<keyword evidence="11" id="KW-0479">Metal-binding</keyword>
<keyword evidence="11" id="KW-0963">Cytoplasm</keyword>
<proteinExistence type="inferred from homology"/>